<name>A0ABQ5QJG7_9BACT</name>
<gene>
    <name evidence="8" type="primary">nagA</name>
    <name evidence="8" type="ORF">GETHLI_32180</name>
</gene>
<dbReference type="RefSeq" id="WP_285577311.1">
    <property type="nucleotide sequence ID" value="NZ_BSDE01000008.1"/>
</dbReference>
<dbReference type="PANTHER" id="PTHR43818:SF1">
    <property type="entry name" value="GLYCOSYL HYDROLASE FAMILY 109 PROTEIN"/>
    <property type="match status" value="1"/>
</dbReference>
<comment type="similarity">
    <text evidence="2">Belongs to the Gfo/Idh/MocA family. Glycosyl hydrolase 109 subfamily.</text>
</comment>
<keyword evidence="9" id="KW-1185">Reference proteome</keyword>
<dbReference type="InterPro" id="IPR000683">
    <property type="entry name" value="Gfo/Idh/MocA-like_OxRdtase_N"/>
</dbReference>
<feature type="domain" description="Glycosyl hydrolase 109 C-terminal" evidence="7">
    <location>
        <begin position="191"/>
        <end position="360"/>
    </location>
</feature>
<feature type="domain" description="Gfo/Idh/MocA-like oxidoreductase N-terminal" evidence="6">
    <location>
        <begin position="54"/>
        <end position="180"/>
    </location>
</feature>
<evidence type="ECO:0000313" key="8">
    <source>
        <dbReference type="EMBL" id="GLH74716.1"/>
    </source>
</evidence>
<keyword evidence="4" id="KW-0520">NAD</keyword>
<protein>
    <submittedName>
        <fullName evidence="8">Alpha-N-acetylgalactosaminidase</fullName>
    </submittedName>
</protein>
<dbReference type="InterPro" id="IPR049303">
    <property type="entry name" value="Glyco_hydro_109_C"/>
</dbReference>
<evidence type="ECO:0000259" key="6">
    <source>
        <dbReference type="Pfam" id="PF01408"/>
    </source>
</evidence>
<dbReference type="InterPro" id="IPR050463">
    <property type="entry name" value="Gfo/Idh/MocA_oxidrdct_glycsds"/>
</dbReference>
<dbReference type="Proteomes" id="UP001165069">
    <property type="component" value="Unassembled WGS sequence"/>
</dbReference>
<dbReference type="InterPro" id="IPR019546">
    <property type="entry name" value="TAT_signal_bac_arc"/>
</dbReference>
<dbReference type="Pfam" id="PF21252">
    <property type="entry name" value="Glyco_hydro_109_C"/>
    <property type="match status" value="1"/>
</dbReference>
<dbReference type="Pfam" id="PF01408">
    <property type="entry name" value="GFO_IDH_MocA"/>
    <property type="match status" value="1"/>
</dbReference>
<reference evidence="8 9" key="1">
    <citation type="journal article" date="2023" name="Antonie Van Leeuwenhoek">
        <title>Mesoterricola silvestris gen. nov., sp. nov., Mesoterricola sediminis sp. nov., Geothrix oryzae sp. nov., Geothrix edaphica sp. nov., Geothrix rubra sp. nov., and Geothrix limicola sp. nov., six novel members of Acidobacteriota isolated from soils.</title>
        <authorList>
            <person name="Itoh H."/>
            <person name="Sugisawa Y."/>
            <person name="Mise K."/>
            <person name="Xu Z."/>
            <person name="Kuniyasu M."/>
            <person name="Ushijima N."/>
            <person name="Kawano K."/>
            <person name="Kobayashi E."/>
            <person name="Shiratori Y."/>
            <person name="Masuda Y."/>
            <person name="Senoo K."/>
        </authorList>
    </citation>
    <scope>NUCLEOTIDE SEQUENCE [LARGE SCALE GENOMIC DNA]</scope>
    <source>
        <strain evidence="8 9">Red804</strain>
    </source>
</reference>
<dbReference type="PROSITE" id="PS51318">
    <property type="entry name" value="TAT"/>
    <property type="match status" value="1"/>
</dbReference>
<evidence type="ECO:0000259" key="7">
    <source>
        <dbReference type="Pfam" id="PF21252"/>
    </source>
</evidence>
<dbReference type="InterPro" id="IPR036291">
    <property type="entry name" value="NAD(P)-bd_dom_sf"/>
</dbReference>
<dbReference type="Gene3D" id="3.30.360.10">
    <property type="entry name" value="Dihydrodipicolinate Reductase, domain 2"/>
    <property type="match status" value="1"/>
</dbReference>
<dbReference type="Gene3D" id="3.40.50.720">
    <property type="entry name" value="NAD(P)-binding Rossmann-like Domain"/>
    <property type="match status" value="1"/>
</dbReference>
<evidence type="ECO:0000256" key="3">
    <source>
        <dbReference type="ARBA" id="ARBA00022801"/>
    </source>
</evidence>
<dbReference type="EMBL" id="BSDE01000008">
    <property type="protein sequence ID" value="GLH74716.1"/>
    <property type="molecule type" value="Genomic_DNA"/>
</dbReference>
<keyword evidence="5" id="KW-0326">Glycosidase</keyword>
<dbReference type="NCBIfam" id="TIGR01409">
    <property type="entry name" value="TAT_signal_seq"/>
    <property type="match status" value="1"/>
</dbReference>
<comment type="cofactor">
    <cofactor evidence="1">
        <name>NAD(+)</name>
        <dbReference type="ChEBI" id="CHEBI:57540"/>
    </cofactor>
</comment>
<comment type="caution">
    <text evidence="8">The sequence shown here is derived from an EMBL/GenBank/DDBJ whole genome shotgun (WGS) entry which is preliminary data.</text>
</comment>
<evidence type="ECO:0000313" key="9">
    <source>
        <dbReference type="Proteomes" id="UP001165069"/>
    </source>
</evidence>
<evidence type="ECO:0000256" key="4">
    <source>
        <dbReference type="ARBA" id="ARBA00023027"/>
    </source>
</evidence>
<dbReference type="InterPro" id="IPR006311">
    <property type="entry name" value="TAT_signal"/>
</dbReference>
<proteinExistence type="inferred from homology"/>
<sequence>MSQSAISRRFFLQASALAGATATIGLAGESKSTKSGAVAPKTMMGVPFEKVDKVRIGIIGAGARGQSVMSDLLNVPKVEIRAVCDIDPRMIELTKKRFSKKGLPEPRLYAKGPHDFENLCKQDDLDFIYIATPWEWHTEMALCAMNHGKHAGVEVPAGVTMPQLWELVRTSERTRKHCMMLENCCYGDNEMMVLAMARQGLFGTITHGEAAYIHNLRMVMNEQDKEGRYVSEAAWRRAWHTKENGNLYPTHGLGPVCWYMGIHQGDRLDSLVSMSSLEASLSEDQQERFKGRGEHYVCGDMNTSILRTVKGRTILLQHDTVSPRPYTRHNMIQGTKGAFADYPERLYLDEVAKKTRKHEWIEGEDALKPYREQYVHELWKRVGDLARKNGGHGGMDYIMCYRVVECMLEGLTPDFNVYDAAAWSAPFPLSIASVKGGGSLQKFPDFTNGHWSGKA</sequence>
<evidence type="ECO:0000256" key="5">
    <source>
        <dbReference type="ARBA" id="ARBA00023295"/>
    </source>
</evidence>
<dbReference type="SUPFAM" id="SSF51735">
    <property type="entry name" value="NAD(P)-binding Rossmann-fold domains"/>
    <property type="match status" value="1"/>
</dbReference>
<accession>A0ABQ5QJG7</accession>
<keyword evidence="3" id="KW-0378">Hydrolase</keyword>
<evidence type="ECO:0000256" key="1">
    <source>
        <dbReference type="ARBA" id="ARBA00001911"/>
    </source>
</evidence>
<organism evidence="8 9">
    <name type="scientific">Geothrix limicola</name>
    <dbReference type="NCBI Taxonomy" id="2927978"/>
    <lineage>
        <taxon>Bacteria</taxon>
        <taxon>Pseudomonadati</taxon>
        <taxon>Acidobacteriota</taxon>
        <taxon>Holophagae</taxon>
        <taxon>Holophagales</taxon>
        <taxon>Holophagaceae</taxon>
        <taxon>Geothrix</taxon>
    </lineage>
</organism>
<evidence type="ECO:0000256" key="2">
    <source>
        <dbReference type="ARBA" id="ARBA00009329"/>
    </source>
</evidence>
<dbReference type="PANTHER" id="PTHR43818">
    <property type="entry name" value="BCDNA.GH03377"/>
    <property type="match status" value="1"/>
</dbReference>